<feature type="region of interest" description="Disordered" evidence="1">
    <location>
        <begin position="255"/>
        <end position="281"/>
    </location>
</feature>
<dbReference type="PANTHER" id="PTHR38479:SF2">
    <property type="entry name" value="WINGED HELIX DNA-BINDING DOMAIN-CONTAINING PROTEIN"/>
    <property type="match status" value="1"/>
</dbReference>
<sequence>MTSAPVLSAAELSRALLARQHLLTRTSASAVDVVDHLVGLQAQNAWSPYLGLHARIAGFRHDELADALVGRSLTRIAVMRGTIHLVTASDTLLLPVLTAPIYQRDLLANAQHGPPLRTVDVARVTATARALVEEQPRVTTALGALLAADWPGVPPGALAHAARATLPMVQVPPRGVWGRSGATTWTTAWSWLGADSPDLSDPDALDAAMEDLLLRYLAAFGPASVADAQSWSGLSGLRAVASRLGDRVVRLVADPSPGRSRPRELLDVPDGPRPDGATPAPVRFLPDYDNVLLGHADRTRLISDERRRSLQSANGVIPGTFLLDGRVGGTWRITRARLGARGAGELATLVVRPFEPLSRSATRDVRSEAEDVVRFMADDAAEHEVQVEEP</sequence>
<comment type="caution">
    <text evidence="2">The sequence shown here is derived from an EMBL/GenBank/DDBJ whole genome shotgun (WGS) entry which is preliminary data.</text>
</comment>
<dbReference type="RefSeq" id="WP_289447155.1">
    <property type="nucleotide sequence ID" value="NZ_JAUCGR010000002.1"/>
</dbReference>
<dbReference type="GO" id="GO:0003677">
    <property type="term" value="F:DNA binding"/>
    <property type="evidence" value="ECO:0007669"/>
    <property type="project" value="UniProtKB-KW"/>
</dbReference>
<proteinExistence type="predicted"/>
<keyword evidence="2" id="KW-0238">DNA-binding</keyword>
<dbReference type="EMBL" id="JAUCGR010000002">
    <property type="protein sequence ID" value="MDM7831734.1"/>
    <property type="molecule type" value="Genomic_DNA"/>
</dbReference>
<name>A0ABT7S7Y7_9CELL</name>
<accession>A0ABT7S7Y7</accession>
<dbReference type="PANTHER" id="PTHR38479">
    <property type="entry name" value="LMO0824 PROTEIN"/>
    <property type="match status" value="1"/>
</dbReference>
<organism evidence="2 3">
    <name type="scientific">Cellulomonas edaphi</name>
    <dbReference type="NCBI Taxonomy" id="3053468"/>
    <lineage>
        <taxon>Bacteria</taxon>
        <taxon>Bacillati</taxon>
        <taxon>Actinomycetota</taxon>
        <taxon>Actinomycetes</taxon>
        <taxon>Micrococcales</taxon>
        <taxon>Cellulomonadaceae</taxon>
        <taxon>Cellulomonas</taxon>
    </lineage>
</organism>
<evidence type="ECO:0000313" key="2">
    <source>
        <dbReference type="EMBL" id="MDM7831734.1"/>
    </source>
</evidence>
<feature type="compositionally biased region" description="Basic and acidic residues" evidence="1">
    <location>
        <begin position="261"/>
        <end position="273"/>
    </location>
</feature>
<gene>
    <name evidence="2" type="ORF">QRT05_10360</name>
</gene>
<protein>
    <submittedName>
        <fullName evidence="2">Winged helix DNA-binding domain-containing protein</fullName>
    </submittedName>
</protein>
<dbReference type="InterPro" id="IPR009351">
    <property type="entry name" value="AlkZ-like"/>
</dbReference>
<dbReference type="Pfam" id="PF06224">
    <property type="entry name" value="AlkZ-like"/>
    <property type="match status" value="1"/>
</dbReference>
<evidence type="ECO:0000313" key="3">
    <source>
        <dbReference type="Proteomes" id="UP001321453"/>
    </source>
</evidence>
<reference evidence="2 3" key="1">
    <citation type="submission" date="2023-06" db="EMBL/GenBank/DDBJ databases">
        <title>Cellulomonas sp. MW9 Whole genome sequence.</title>
        <authorList>
            <person name="Park S."/>
        </authorList>
    </citation>
    <scope>NUCLEOTIDE SEQUENCE [LARGE SCALE GENOMIC DNA]</scope>
    <source>
        <strain evidence="2 3">MW9</strain>
    </source>
</reference>
<dbReference type="Proteomes" id="UP001321453">
    <property type="component" value="Unassembled WGS sequence"/>
</dbReference>
<keyword evidence="3" id="KW-1185">Reference proteome</keyword>
<evidence type="ECO:0000256" key="1">
    <source>
        <dbReference type="SAM" id="MobiDB-lite"/>
    </source>
</evidence>